<dbReference type="AlphaFoldDB" id="A0A402AQG4"/>
<name>A0A402AQG4_9CHLR</name>
<dbReference type="Proteomes" id="UP000287188">
    <property type="component" value="Unassembled WGS sequence"/>
</dbReference>
<evidence type="ECO:0000256" key="5">
    <source>
        <dbReference type="ARBA" id="ARBA00022989"/>
    </source>
</evidence>
<reference evidence="10" key="1">
    <citation type="submission" date="2018-12" db="EMBL/GenBank/DDBJ databases">
        <title>Tengunoibacter tsumagoiensis gen. nov., sp. nov., Dictyobacter kobayashii sp. nov., D. alpinus sp. nov., and D. joshuensis sp. nov. and description of Dictyobacteraceae fam. nov. within the order Ktedonobacterales isolated from Tengu-no-mugimeshi.</title>
        <authorList>
            <person name="Wang C.M."/>
            <person name="Zheng Y."/>
            <person name="Sakai Y."/>
            <person name="Toyoda A."/>
            <person name="Minakuchi Y."/>
            <person name="Abe K."/>
            <person name="Yokota A."/>
            <person name="Yabe S."/>
        </authorList>
    </citation>
    <scope>NUCLEOTIDE SEQUENCE [LARGE SCALE GENOMIC DNA]</scope>
    <source>
        <strain evidence="10">Uno11</strain>
    </source>
</reference>
<dbReference type="GO" id="GO:0055085">
    <property type="term" value="P:transmembrane transport"/>
    <property type="evidence" value="ECO:0007669"/>
    <property type="project" value="InterPro"/>
</dbReference>
<dbReference type="EMBL" id="BIFS01000001">
    <property type="protein sequence ID" value="GCE21357.1"/>
    <property type="molecule type" value="Genomic_DNA"/>
</dbReference>
<evidence type="ECO:0000256" key="2">
    <source>
        <dbReference type="ARBA" id="ARBA00022448"/>
    </source>
</evidence>
<dbReference type="PANTHER" id="PTHR43227:SF8">
    <property type="entry name" value="DIACETYLCHITOBIOSE UPTAKE SYSTEM PERMEASE PROTEIN DASB"/>
    <property type="match status" value="1"/>
</dbReference>
<keyword evidence="2 7" id="KW-0813">Transport</keyword>
<dbReference type="InterPro" id="IPR050809">
    <property type="entry name" value="UgpAE/MalFG_permease"/>
</dbReference>
<dbReference type="Gene3D" id="1.10.3720.10">
    <property type="entry name" value="MetI-like"/>
    <property type="match status" value="1"/>
</dbReference>
<evidence type="ECO:0000256" key="3">
    <source>
        <dbReference type="ARBA" id="ARBA00022475"/>
    </source>
</evidence>
<keyword evidence="10" id="KW-1185">Reference proteome</keyword>
<evidence type="ECO:0000313" key="9">
    <source>
        <dbReference type="EMBL" id="GCE21357.1"/>
    </source>
</evidence>
<dbReference type="CDD" id="cd06261">
    <property type="entry name" value="TM_PBP2"/>
    <property type="match status" value="1"/>
</dbReference>
<evidence type="ECO:0000256" key="1">
    <source>
        <dbReference type="ARBA" id="ARBA00004651"/>
    </source>
</evidence>
<feature type="transmembrane region" description="Helical" evidence="7">
    <location>
        <begin position="210"/>
        <end position="235"/>
    </location>
</feature>
<evidence type="ECO:0000259" key="8">
    <source>
        <dbReference type="PROSITE" id="PS50928"/>
    </source>
</evidence>
<dbReference type="PROSITE" id="PS50928">
    <property type="entry name" value="ABC_TM1"/>
    <property type="match status" value="1"/>
</dbReference>
<comment type="subcellular location">
    <subcellularLocation>
        <location evidence="1 7">Cell membrane</location>
        <topology evidence="1 7">Multi-pass membrane protein</topology>
    </subcellularLocation>
</comment>
<evidence type="ECO:0000256" key="7">
    <source>
        <dbReference type="RuleBase" id="RU363032"/>
    </source>
</evidence>
<feature type="transmembrane region" description="Helical" evidence="7">
    <location>
        <begin position="268"/>
        <end position="290"/>
    </location>
</feature>
<evidence type="ECO:0000256" key="4">
    <source>
        <dbReference type="ARBA" id="ARBA00022692"/>
    </source>
</evidence>
<feature type="transmembrane region" description="Helical" evidence="7">
    <location>
        <begin position="21"/>
        <end position="40"/>
    </location>
</feature>
<evidence type="ECO:0000256" key="6">
    <source>
        <dbReference type="ARBA" id="ARBA00023136"/>
    </source>
</evidence>
<accession>A0A402AQG4</accession>
<feature type="transmembrane region" description="Helical" evidence="7">
    <location>
        <begin position="78"/>
        <end position="99"/>
    </location>
</feature>
<dbReference type="InterPro" id="IPR035906">
    <property type="entry name" value="MetI-like_sf"/>
</dbReference>
<dbReference type="PANTHER" id="PTHR43227">
    <property type="entry name" value="BLL4140 PROTEIN"/>
    <property type="match status" value="1"/>
</dbReference>
<dbReference type="GO" id="GO:0005886">
    <property type="term" value="C:plasma membrane"/>
    <property type="evidence" value="ECO:0007669"/>
    <property type="project" value="UniProtKB-SubCell"/>
</dbReference>
<comment type="caution">
    <text evidence="9">The sequence shown here is derived from an EMBL/GenBank/DDBJ whole genome shotgun (WGS) entry which is preliminary data.</text>
</comment>
<dbReference type="Pfam" id="PF00528">
    <property type="entry name" value="BPD_transp_1"/>
    <property type="match status" value="1"/>
</dbReference>
<proteinExistence type="inferred from homology"/>
<protein>
    <submittedName>
        <fullName evidence="9">Alpha-glucoside ABC transporter permease</fullName>
    </submittedName>
</protein>
<keyword evidence="6 7" id="KW-0472">Membrane</keyword>
<feature type="transmembrane region" description="Helical" evidence="7">
    <location>
        <begin position="167"/>
        <end position="189"/>
    </location>
</feature>
<feature type="domain" description="ABC transmembrane type-1" evidence="8">
    <location>
        <begin position="74"/>
        <end position="289"/>
    </location>
</feature>
<dbReference type="SUPFAM" id="SSF161098">
    <property type="entry name" value="MetI-like"/>
    <property type="match status" value="1"/>
</dbReference>
<feature type="transmembrane region" description="Helical" evidence="7">
    <location>
        <begin position="111"/>
        <end position="133"/>
    </location>
</feature>
<sequence>MIMHAKKHVAARRYRGLWRGWLWIGPAVLLEVIFFIYPLLNTLVMSFQNADETNFVGLKNYQMIFTNAAMLEVLKNNLFWLLFGTVLTVGLGLLVAVLVDQLKVESLVKSALFVPMAISFVGAGIIWRLVYIYQPAGDTQIGLLNALLALLKLPPQAWLINPNFNNYAMLLVYVWMWTGFCMVILSAGLKNIPDDIVDAARIDGANRLRMFWHITVPLLRPTLAVVSTTMIINILKIFDIVYVMTGGNYRTDVVALEFYNQLFTFNNYGLASALAILLFFTIAPIMYINIRRLRAEESLR</sequence>
<organism evidence="9 10">
    <name type="scientific">Dictyobacter kobayashii</name>
    <dbReference type="NCBI Taxonomy" id="2014872"/>
    <lineage>
        <taxon>Bacteria</taxon>
        <taxon>Bacillati</taxon>
        <taxon>Chloroflexota</taxon>
        <taxon>Ktedonobacteria</taxon>
        <taxon>Ktedonobacterales</taxon>
        <taxon>Dictyobacteraceae</taxon>
        <taxon>Dictyobacter</taxon>
    </lineage>
</organism>
<gene>
    <name evidence="9" type="ORF">KDK_51570</name>
</gene>
<dbReference type="InterPro" id="IPR000515">
    <property type="entry name" value="MetI-like"/>
</dbReference>
<evidence type="ECO:0000313" key="10">
    <source>
        <dbReference type="Proteomes" id="UP000287188"/>
    </source>
</evidence>
<keyword evidence="3" id="KW-1003">Cell membrane</keyword>
<keyword evidence="4 7" id="KW-0812">Transmembrane</keyword>
<keyword evidence="5 7" id="KW-1133">Transmembrane helix</keyword>
<comment type="similarity">
    <text evidence="7">Belongs to the binding-protein-dependent transport system permease family.</text>
</comment>